<dbReference type="EMBL" id="AFLV02000063">
    <property type="protein sequence ID" value="EKR63078.1"/>
    <property type="molecule type" value="Genomic_DNA"/>
</dbReference>
<name>A0A828YXX9_9LEPT</name>
<comment type="caution">
    <text evidence="1">The sequence shown here is derived from an EMBL/GenBank/DDBJ whole genome shotgun (WGS) entry which is preliminary data.</text>
</comment>
<accession>A0A828YXX9</accession>
<reference evidence="1 2" key="1">
    <citation type="submission" date="2012-10" db="EMBL/GenBank/DDBJ databases">
        <authorList>
            <person name="Harkins D.M."/>
            <person name="Durkin A.S."/>
            <person name="Brinkac L.M."/>
            <person name="Haft D.H."/>
            <person name="Selengut J.D."/>
            <person name="Sanka R."/>
            <person name="DePew J."/>
            <person name="Purushe J."/>
            <person name="Whelen A.C."/>
            <person name="Vinetz J.M."/>
            <person name="Sutton G.G."/>
            <person name="Nierman W.C."/>
            <person name="Fouts D.E."/>
        </authorList>
    </citation>
    <scope>NUCLEOTIDE SEQUENCE [LARGE SCALE GENOMIC DNA]</scope>
    <source>
        <strain evidence="1 2">2006001853</strain>
    </source>
</reference>
<gene>
    <name evidence="1" type="ORF">LEP1GSC036_2270</name>
</gene>
<evidence type="ECO:0000313" key="1">
    <source>
        <dbReference type="EMBL" id="EKR63078.1"/>
    </source>
</evidence>
<organism evidence="1 2">
    <name type="scientific">Leptospira weilii str. 2006001853</name>
    <dbReference type="NCBI Taxonomy" id="1001589"/>
    <lineage>
        <taxon>Bacteria</taxon>
        <taxon>Pseudomonadati</taxon>
        <taxon>Spirochaetota</taxon>
        <taxon>Spirochaetia</taxon>
        <taxon>Leptospirales</taxon>
        <taxon>Leptospiraceae</taxon>
        <taxon>Leptospira</taxon>
    </lineage>
</organism>
<evidence type="ECO:0000313" key="2">
    <source>
        <dbReference type="Proteomes" id="UP000001338"/>
    </source>
</evidence>
<dbReference type="Proteomes" id="UP000001338">
    <property type="component" value="Unassembled WGS sequence"/>
</dbReference>
<proteinExistence type="predicted"/>
<sequence length="94" mass="11391">MFEICEEIRNFPQFLTLLKRNLEIQSLTFPEFRSEILKNPSYFSIFFGRYMMKAEYSQSVFRRNFCVYFQKRSKGIFFQGGSLLRAKTLRIEEC</sequence>
<dbReference type="AlphaFoldDB" id="A0A828YXX9"/>
<protein>
    <submittedName>
        <fullName evidence="1">Uncharacterized protein</fullName>
    </submittedName>
</protein>